<proteinExistence type="predicted"/>
<reference evidence="1 2" key="1">
    <citation type="submission" date="2022-05" db="EMBL/GenBank/DDBJ databases">
        <title>Genome Sequencing of Bee-Associated Microbes.</title>
        <authorList>
            <person name="Dunlap C."/>
        </authorList>
    </citation>
    <scope>NUCLEOTIDE SEQUENCE [LARGE SCALE GENOMIC DNA]</scope>
    <source>
        <strain evidence="1 2">NRRL BD-083</strain>
    </source>
</reference>
<evidence type="ECO:0000313" key="2">
    <source>
        <dbReference type="Proteomes" id="UP001527052"/>
    </source>
</evidence>
<sequence>MSRLGQQVFFARKRSANVAAAKGVYSVRKRSATKRQQQQDVGHECVITGRDALSLRSFMCSLQSLICDADPQGVA</sequence>
<name>A0ABT4EKK2_9BACI</name>
<keyword evidence="2" id="KW-1185">Reference proteome</keyword>
<evidence type="ECO:0000313" key="1">
    <source>
        <dbReference type="EMBL" id="MCY9546194.1"/>
    </source>
</evidence>
<dbReference type="EMBL" id="JAMDLZ010000007">
    <property type="protein sequence ID" value="MCY9546194.1"/>
    <property type="molecule type" value="Genomic_DNA"/>
</dbReference>
<dbReference type="RefSeq" id="WP_268636357.1">
    <property type="nucleotide sequence ID" value="NZ_JAMDLZ010000007.1"/>
</dbReference>
<protein>
    <submittedName>
        <fullName evidence="1">Uncharacterized protein</fullName>
    </submittedName>
</protein>
<gene>
    <name evidence="1" type="ORF">M5W82_04460</name>
</gene>
<dbReference type="Proteomes" id="UP001527052">
    <property type="component" value="Unassembled WGS sequence"/>
</dbReference>
<organism evidence="1 2">
    <name type="scientific">Lysinibacillus xylanilyticus</name>
    <dbReference type="NCBI Taxonomy" id="582475"/>
    <lineage>
        <taxon>Bacteria</taxon>
        <taxon>Bacillati</taxon>
        <taxon>Bacillota</taxon>
        <taxon>Bacilli</taxon>
        <taxon>Bacillales</taxon>
        <taxon>Bacillaceae</taxon>
        <taxon>Lysinibacillus</taxon>
    </lineage>
</organism>
<accession>A0ABT4EKK2</accession>
<comment type="caution">
    <text evidence="1">The sequence shown here is derived from an EMBL/GenBank/DDBJ whole genome shotgun (WGS) entry which is preliminary data.</text>
</comment>